<dbReference type="InterPro" id="IPR002938">
    <property type="entry name" value="FAD-bd"/>
</dbReference>
<evidence type="ECO:0000259" key="7">
    <source>
        <dbReference type="Pfam" id="PF01494"/>
    </source>
</evidence>
<evidence type="ECO:0000256" key="1">
    <source>
        <dbReference type="ARBA" id="ARBA00001974"/>
    </source>
</evidence>
<evidence type="ECO:0000313" key="8">
    <source>
        <dbReference type="EMBL" id="KTD58114.1"/>
    </source>
</evidence>
<accession>A0A0W0YML4</accession>
<evidence type="ECO:0000313" key="9">
    <source>
        <dbReference type="Proteomes" id="UP000054621"/>
    </source>
</evidence>
<organism evidence="8 9">
    <name type="scientific">Legionella sainthelensi</name>
    <dbReference type="NCBI Taxonomy" id="28087"/>
    <lineage>
        <taxon>Bacteria</taxon>
        <taxon>Pseudomonadati</taxon>
        <taxon>Pseudomonadota</taxon>
        <taxon>Gammaproteobacteria</taxon>
        <taxon>Legionellales</taxon>
        <taxon>Legionellaceae</taxon>
        <taxon>Legionella</taxon>
    </lineage>
</organism>
<dbReference type="PANTHER" id="PTHR46028">
    <property type="entry name" value="KYNURENINE 3-MONOOXYGENASE"/>
    <property type="match status" value="1"/>
</dbReference>
<evidence type="ECO:0000256" key="2">
    <source>
        <dbReference type="ARBA" id="ARBA00022630"/>
    </source>
</evidence>
<evidence type="ECO:0000256" key="3">
    <source>
        <dbReference type="ARBA" id="ARBA00022827"/>
    </source>
</evidence>
<dbReference type="Pfam" id="PF01494">
    <property type="entry name" value="FAD_binding_3"/>
    <property type="match status" value="1"/>
</dbReference>
<sequence length="454" mass="53014">MKIAIIGAGLTGLLLSLYLARRGYQIDIYEQRSDPRITTHRYDKGRKMSIDLSSRGLLSLAEIGLAEKILSKSVPMRDRVIHLPNGEIISLAYGKCENDCIHTVSRTQLHFDLLQETESVSSIRVHFNQSFIDRDTTSDEFILFDNHLKKHYVIKPFFLFGCDGANSIVRKCIERHKDITFQYSYFPYQYKELTIPYLENKVLQLEAMHMWPRKNSMLVAQPNYDHSFTCAFLLPSTGDYSFENLAKDHSPQKMLNYFKDQYSDIYPFIINLENDLYNNPIGSLVTINEGHWNIDKVALMGDSTHAMVPFLGQGLNCCFEDCHLFNQFLDKYNDDWETAIPAFEELRKKDTNAITIMSLENYPELFDSDLQKSILLREIENYLMVNFKDTFATYHNLTCFSSHSYSYINSIRLIQKEMIIDISQTINNIKEINKDKIELFLEDYHKKICKMRIQ</sequence>
<dbReference type="InterPro" id="IPR036188">
    <property type="entry name" value="FAD/NAD-bd_sf"/>
</dbReference>
<dbReference type="eggNOG" id="COG0654">
    <property type="taxonomic scope" value="Bacteria"/>
</dbReference>
<keyword evidence="4" id="KW-0521">NADP</keyword>
<dbReference type="PRINTS" id="PR00420">
    <property type="entry name" value="RNGMNOXGNASE"/>
</dbReference>
<gene>
    <name evidence="8" type="ORF">Lsai_1636</name>
</gene>
<dbReference type="RefSeq" id="WP_027271938.1">
    <property type="nucleotide sequence ID" value="NZ_CAAAJE010000029.1"/>
</dbReference>
<keyword evidence="6 8" id="KW-0503">Monooxygenase</keyword>
<dbReference type="GO" id="GO:0004502">
    <property type="term" value="F:kynurenine 3-monooxygenase activity"/>
    <property type="evidence" value="ECO:0007669"/>
    <property type="project" value="TreeGrafter"/>
</dbReference>
<dbReference type="GO" id="GO:0070189">
    <property type="term" value="P:kynurenine metabolic process"/>
    <property type="evidence" value="ECO:0007669"/>
    <property type="project" value="TreeGrafter"/>
</dbReference>
<comment type="cofactor">
    <cofactor evidence="1">
        <name>FAD</name>
        <dbReference type="ChEBI" id="CHEBI:57692"/>
    </cofactor>
</comment>
<dbReference type="OrthoDB" id="9782160at2"/>
<dbReference type="PANTHER" id="PTHR46028:SF2">
    <property type="entry name" value="KYNURENINE 3-MONOOXYGENASE"/>
    <property type="match status" value="1"/>
</dbReference>
<evidence type="ECO:0000256" key="5">
    <source>
        <dbReference type="ARBA" id="ARBA00023002"/>
    </source>
</evidence>
<keyword evidence="2" id="KW-0285">Flavoprotein</keyword>
<proteinExistence type="predicted"/>
<dbReference type="SUPFAM" id="SSF51905">
    <property type="entry name" value="FAD/NAD(P)-binding domain"/>
    <property type="match status" value="1"/>
</dbReference>
<dbReference type="EMBL" id="LNYV01000015">
    <property type="protein sequence ID" value="KTD58114.1"/>
    <property type="molecule type" value="Genomic_DNA"/>
</dbReference>
<dbReference type="Proteomes" id="UP000054621">
    <property type="component" value="Unassembled WGS sequence"/>
</dbReference>
<name>A0A0W0YML4_9GAMM</name>
<feature type="domain" description="FAD-binding" evidence="7">
    <location>
        <begin position="2"/>
        <end position="174"/>
    </location>
</feature>
<dbReference type="GO" id="GO:0071949">
    <property type="term" value="F:FAD binding"/>
    <property type="evidence" value="ECO:0007669"/>
    <property type="project" value="InterPro"/>
</dbReference>
<dbReference type="STRING" id="28087.Lsai_1636"/>
<evidence type="ECO:0000256" key="6">
    <source>
        <dbReference type="ARBA" id="ARBA00023033"/>
    </source>
</evidence>
<protein>
    <submittedName>
        <fullName evidence="8">Kynurenine 3-monooxygenase</fullName>
    </submittedName>
</protein>
<keyword evidence="3" id="KW-0274">FAD</keyword>
<dbReference type="Gene3D" id="3.50.50.60">
    <property type="entry name" value="FAD/NAD(P)-binding domain"/>
    <property type="match status" value="1"/>
</dbReference>
<dbReference type="PATRIC" id="fig|28087.4.peg.1752"/>
<reference evidence="8 9" key="1">
    <citation type="submission" date="2015-11" db="EMBL/GenBank/DDBJ databases">
        <title>Genomic analysis of 38 Legionella species identifies large and diverse effector repertoires.</title>
        <authorList>
            <person name="Burstein D."/>
            <person name="Amaro F."/>
            <person name="Zusman T."/>
            <person name="Lifshitz Z."/>
            <person name="Cohen O."/>
            <person name="Gilbert J.A."/>
            <person name="Pupko T."/>
            <person name="Shuman H.A."/>
            <person name="Segal G."/>
        </authorList>
    </citation>
    <scope>NUCLEOTIDE SEQUENCE [LARGE SCALE GENOMIC DNA]</scope>
    <source>
        <strain evidence="8 9">Mt.St.Helens-4</strain>
    </source>
</reference>
<comment type="caution">
    <text evidence="8">The sequence shown here is derived from an EMBL/GenBank/DDBJ whole genome shotgun (WGS) entry which is preliminary data.</text>
</comment>
<keyword evidence="5" id="KW-0560">Oxidoreductase</keyword>
<evidence type="ECO:0000256" key="4">
    <source>
        <dbReference type="ARBA" id="ARBA00022857"/>
    </source>
</evidence>
<dbReference type="AlphaFoldDB" id="A0A0W0YML4"/>